<dbReference type="Proteomes" id="UP000655493">
    <property type="component" value="Segment"/>
</dbReference>
<evidence type="ECO:0000313" key="6">
    <source>
        <dbReference type="EMBL" id="QHW17496.1"/>
    </source>
</evidence>
<evidence type="ECO:0000313" key="4">
    <source>
        <dbReference type="EMBL" id="QHW16604.1"/>
    </source>
</evidence>
<dbReference type="EMBL" id="MN931740">
    <property type="protein sequence ID" value="QHW16430.1"/>
    <property type="molecule type" value="Genomic_DNA"/>
</dbReference>
<dbReference type="InterPro" id="IPR021155">
    <property type="entry name" value="Poxvirus_E2/O1"/>
</dbReference>
<reference evidence="10" key="1">
    <citation type="submission" date="2020-01" db="EMBL/GenBank/DDBJ databases">
        <title>Global genomic diversity of Molluscum contagiosum virus.</title>
        <authorList>
            <person name="Zorec T.M."/>
            <person name="Skubic L."/>
            <person name="Hosnjak L."/>
            <person name="Trcko K."/>
            <person name="Poljak M."/>
        </authorList>
    </citation>
    <scope>NUCLEOTIDE SEQUENCE</scope>
    <source>
        <strain evidence="8">MCV2_MB101</strain>
        <strain evidence="9">MCV2_MC344</strain>
        <strain evidence="10">MCV2_MC515</strain>
        <strain evidence="3">MCV2_P01S01A</strain>
        <strain evidence="4">MCV2_P01S02A</strain>
        <strain evidence="5">MCV2_P03S01A</strain>
        <strain evidence="6">MCV2_P03S02A</strain>
        <strain evidence="7">MCV2_P04S02A</strain>
    </source>
</reference>
<evidence type="ECO:0000256" key="1">
    <source>
        <dbReference type="SAM" id="MobiDB-lite"/>
    </source>
</evidence>
<feature type="compositionally biased region" description="Basic and acidic residues" evidence="1">
    <location>
        <begin position="570"/>
        <end position="599"/>
    </location>
</feature>
<dbReference type="Proteomes" id="UP000606457">
    <property type="component" value="Segment"/>
</dbReference>
<dbReference type="Proteomes" id="UP000641786">
    <property type="component" value="Segment"/>
</dbReference>
<evidence type="ECO:0000313" key="7">
    <source>
        <dbReference type="EMBL" id="QHW17670.1"/>
    </source>
</evidence>
<evidence type="ECO:0000256" key="2">
    <source>
        <dbReference type="SAM" id="Phobius"/>
    </source>
</evidence>
<dbReference type="EMBL" id="MN931750">
    <property type="protein sequence ID" value="QHW18203.1"/>
    <property type="molecule type" value="Genomic_DNA"/>
</dbReference>
<keyword evidence="2" id="KW-1133">Transmembrane helix</keyword>
<feature type="region of interest" description="Disordered" evidence="1">
    <location>
        <begin position="554"/>
        <end position="599"/>
    </location>
</feature>
<dbReference type="EMBL" id="MN931747">
    <property type="protein sequence ID" value="QHW17670.1"/>
    <property type="molecule type" value="Genomic_DNA"/>
</dbReference>
<feature type="compositionally biased region" description="Low complexity" evidence="1">
    <location>
        <begin position="529"/>
        <end position="539"/>
    </location>
</feature>
<dbReference type="EMBL" id="MN931746">
    <property type="protein sequence ID" value="QHW17496.1"/>
    <property type="molecule type" value="Genomic_DNA"/>
</dbReference>
<gene>
    <name evidence="10" type="primary">MC042L</name>
</gene>
<evidence type="ECO:0000313" key="9">
    <source>
        <dbReference type="EMBL" id="QHW18377.1"/>
    </source>
</evidence>
<evidence type="ECO:0000313" key="11">
    <source>
        <dbReference type="Proteomes" id="UP000655493"/>
    </source>
</evidence>
<organism evidence="10 11">
    <name type="scientific">Molluscum contagiosum virus</name>
    <dbReference type="NCBI Taxonomy" id="10279"/>
    <lineage>
        <taxon>Viruses</taxon>
        <taxon>Varidnaviria</taxon>
        <taxon>Bamfordvirae</taxon>
        <taxon>Nucleocytoviricota</taxon>
        <taxon>Pokkesviricetes</taxon>
        <taxon>Chitovirales</taxon>
        <taxon>Poxviridae</taxon>
        <taxon>Chordopoxvirinae</taxon>
        <taxon>Molluscipoxvirus</taxon>
        <taxon>Molluscipoxvirus molluscum</taxon>
    </lineage>
</organism>
<dbReference type="Proteomes" id="UP000651799">
    <property type="component" value="Segment"/>
</dbReference>
<evidence type="ECO:0000313" key="8">
    <source>
        <dbReference type="EMBL" id="QHW18203.1"/>
    </source>
</evidence>
<dbReference type="Proteomes" id="UP000621459">
    <property type="component" value="Segment"/>
</dbReference>
<dbReference type="EMBL" id="MN931752">
    <property type="protein sequence ID" value="QHW18551.1"/>
    <property type="molecule type" value="Genomic_DNA"/>
</dbReference>
<dbReference type="EMBL" id="MN931745">
    <property type="protein sequence ID" value="QHW17323.1"/>
    <property type="molecule type" value="Genomic_DNA"/>
</dbReference>
<proteinExistence type="predicted"/>
<evidence type="ECO:0000313" key="10">
    <source>
        <dbReference type="EMBL" id="QHW18551.1"/>
    </source>
</evidence>
<feature type="region of interest" description="Disordered" evidence="1">
    <location>
        <begin position="504"/>
        <end position="539"/>
    </location>
</feature>
<dbReference type="EMBL" id="MN931741">
    <property type="protein sequence ID" value="QHW16604.1"/>
    <property type="molecule type" value="Genomic_DNA"/>
</dbReference>
<dbReference type="Proteomes" id="UP000615274">
    <property type="component" value="Segment"/>
</dbReference>
<sequence>MRAIQNMLYVYPASVRRAIACLLRCNLDISRLSSAHARVLLEYGMHGDLPVALYEHAVALDPHSVVFFPPAAVRVRDLQRALCEAPELGPPLLRAVHFHKRALLRDGDGAVLRKLLETNAVTDDDVSYLIRERCVSPASIVKLNPRLATRSMRFSPQELEDIFRSVRSERWEELYERLDLVLRDILWLAARAAVPPLHAALQRLEDTRACLALVMRFPHARVLDFVSPLVKYERGFVRALDNFVAAQLPALWPDINRFLFRAVPKSQLLRRYGIKFHAMFSFACEPFPDVDASALSAQDAAFVEAHIHTYDQLARAFSLRFRQHVQRTQNRVLTMLVGDTRRPPARPRRSSSVEDLLQHLDHVYESRTPRLARRDLEGMLSAHRYDVSLCKRVLMADASTRVKKKVLRIMRGWKACGTLAHLSYTKVTQSTILLDIFTHLVVRIFHSQRELLAALDKNSDALFRRLPLCQCARCAELRTLRAHDAPALRSRIFAGAPVDALASARPRADAAPRASSSLASLETRERAGADTPAPGPAAAADLDADAEEGLRTGADERQRAAQSSGARPRVAFDGRARNAPSDGRERHAPSGRARRDPDARAARIPLRALASEATDECLLAAVHDLAVLAAHGVVDTRFVPASSWGPLAGMLRGLGTIDVRSVRDALTHSALNAANLGAGGVRSAHFMVHVRHVNAYRFTDYDTVLRFGEAYVRVVLFFNFLLEYLFVVSLYRLVVMRAHWRFREFVSKMINCFLEGFGVCFCAMRVNDCVDNELADYMQDNGAPFHTYHLYAKVILVILEHLNGTR</sequence>
<dbReference type="EMBL" id="MN931751">
    <property type="protein sequence ID" value="QHW18377.1"/>
    <property type="molecule type" value="Genomic_DNA"/>
</dbReference>
<dbReference type="Proteomes" id="UP000646191">
    <property type="component" value="Segment"/>
</dbReference>
<feature type="compositionally biased region" description="Low complexity" evidence="1">
    <location>
        <begin position="504"/>
        <end position="521"/>
    </location>
</feature>
<evidence type="ECO:0000313" key="5">
    <source>
        <dbReference type="EMBL" id="QHW17323.1"/>
    </source>
</evidence>
<feature type="transmembrane region" description="Helical" evidence="2">
    <location>
        <begin position="710"/>
        <end position="734"/>
    </location>
</feature>
<keyword evidence="2" id="KW-0812">Transmembrane</keyword>
<keyword evidence="2" id="KW-0472">Membrane</keyword>
<name>A0A858A686_9POXV</name>
<dbReference type="Proteomes" id="UP000624326">
    <property type="component" value="Segment"/>
</dbReference>
<evidence type="ECO:0000313" key="3">
    <source>
        <dbReference type="EMBL" id="QHW16430.1"/>
    </source>
</evidence>
<protein>
    <submittedName>
        <fullName evidence="10">MC042L</fullName>
    </submittedName>
</protein>
<accession>A0A858A686</accession>
<dbReference type="Pfam" id="PF04497">
    <property type="entry name" value="Pox_E2-like"/>
    <property type="match status" value="2"/>
</dbReference>